<reference evidence="1" key="1">
    <citation type="submission" date="2021-08" db="EMBL/GenBank/DDBJ databases">
        <title>The first chromosome-level gecko genome reveals the dynamic sex chromosomes of Neotropical dwarf geckos (Sphaerodactylidae: Sphaerodactylus).</title>
        <authorList>
            <person name="Pinto B.J."/>
            <person name="Keating S.E."/>
            <person name="Gamble T."/>
        </authorList>
    </citation>
    <scope>NUCLEOTIDE SEQUENCE</scope>
    <source>
        <strain evidence="1">TG3544</strain>
    </source>
</reference>
<dbReference type="Proteomes" id="UP000827872">
    <property type="component" value="Linkage Group LG04"/>
</dbReference>
<protein>
    <submittedName>
        <fullName evidence="1">Uncharacterized protein</fullName>
    </submittedName>
</protein>
<name>A0ACB8FGE1_9SAUR</name>
<dbReference type="EMBL" id="CM037617">
    <property type="protein sequence ID" value="KAH8004382.1"/>
    <property type="molecule type" value="Genomic_DNA"/>
</dbReference>
<organism evidence="1 2">
    <name type="scientific">Sphaerodactylus townsendi</name>
    <dbReference type="NCBI Taxonomy" id="933632"/>
    <lineage>
        <taxon>Eukaryota</taxon>
        <taxon>Metazoa</taxon>
        <taxon>Chordata</taxon>
        <taxon>Craniata</taxon>
        <taxon>Vertebrata</taxon>
        <taxon>Euteleostomi</taxon>
        <taxon>Lepidosauria</taxon>
        <taxon>Squamata</taxon>
        <taxon>Bifurcata</taxon>
        <taxon>Gekkota</taxon>
        <taxon>Sphaerodactylidae</taxon>
        <taxon>Sphaerodactylus</taxon>
    </lineage>
</organism>
<keyword evidence="2" id="KW-1185">Reference proteome</keyword>
<proteinExistence type="predicted"/>
<gene>
    <name evidence="1" type="ORF">K3G42_009745</name>
</gene>
<evidence type="ECO:0000313" key="1">
    <source>
        <dbReference type="EMBL" id="KAH8004382.1"/>
    </source>
</evidence>
<evidence type="ECO:0000313" key="2">
    <source>
        <dbReference type="Proteomes" id="UP000827872"/>
    </source>
</evidence>
<comment type="caution">
    <text evidence="1">The sequence shown here is derived from an EMBL/GenBank/DDBJ whole genome shotgun (WGS) entry which is preliminary data.</text>
</comment>
<sequence>MKMQSFLLRIVLCGALSCALPIIPKTDQITKGDEQLAENYLHNYYPDPEGTRVVRSINNNKMADKIRQMQEFFGLKVTGQLDSNTLDEMKKPRCGMPDIGEFRTTRTLNKWPRNHLTYRIQNFTPDMDHADVVDAIERAWKVWSDVTPLTFTRISTGTEDILISFVAGYHRSNRFDRSFDGYGNELAHAFYPTYGGDAHFDEDEYWTKDLKGTNLFLVAAHEFGHVLGLDHSNTFGTLMYPVYVPSNPQTFRLHEDDIKRIQYLYGQPENVNDVNVNYDDDQLEPSQFTTNSPSEEPSLNQCDPHLSFDAVATLRGETLFFKDSFMWRINPQKGNIEKGPTSDFWPNLKGGIEAAYELEDKDVLFLFKGQKYWATQANIIQPGYPKNIHTLGFPRSVRKIDAALFDKETKRTLFFSGDEYWSYNETQNAMEDGYPRDISSHFPGFSSTVDAALQHNGRIYLFSGSNQYEFDSKHRRLIGIKRNNSWFGCQ</sequence>
<accession>A0ACB8FGE1</accession>